<protein>
    <submittedName>
        <fullName evidence="1">Uncharacterized protein</fullName>
    </submittedName>
</protein>
<reference evidence="1 2" key="1">
    <citation type="journal article" date="2021" name="Plant Biotechnol. J.">
        <title>Multi-omics assisted identification of the key and species-specific regulatory components of drought-tolerant mechanisms in Gossypium stocksii.</title>
        <authorList>
            <person name="Yu D."/>
            <person name="Ke L."/>
            <person name="Zhang D."/>
            <person name="Wu Y."/>
            <person name="Sun Y."/>
            <person name="Mei J."/>
            <person name="Sun J."/>
            <person name="Sun Y."/>
        </authorList>
    </citation>
    <scope>NUCLEOTIDE SEQUENCE [LARGE SCALE GENOMIC DNA]</scope>
    <source>
        <strain evidence="2">cv. E1</strain>
        <tissue evidence="1">Leaf</tissue>
    </source>
</reference>
<feature type="non-terminal residue" evidence="1">
    <location>
        <position position="74"/>
    </location>
</feature>
<evidence type="ECO:0000313" key="1">
    <source>
        <dbReference type="EMBL" id="KAH1046739.1"/>
    </source>
</evidence>
<evidence type="ECO:0000313" key="2">
    <source>
        <dbReference type="Proteomes" id="UP000828251"/>
    </source>
</evidence>
<gene>
    <name evidence="1" type="ORF">J1N35_037523</name>
</gene>
<name>A0A9D3UM76_9ROSI</name>
<sequence length="74" mass="8157">MLFYSLLQGYVATPTFFVATLKEDLSFLHFVPHAATSSHLCCDIVTNICLVCLLLVSCTLRKNISSPLGVIRPL</sequence>
<dbReference type="EMBL" id="JAIQCV010000011">
    <property type="protein sequence ID" value="KAH1046739.1"/>
    <property type="molecule type" value="Genomic_DNA"/>
</dbReference>
<dbReference type="AlphaFoldDB" id="A0A9D3UM76"/>
<comment type="caution">
    <text evidence="1">The sequence shown here is derived from an EMBL/GenBank/DDBJ whole genome shotgun (WGS) entry which is preliminary data.</text>
</comment>
<proteinExistence type="predicted"/>
<keyword evidence="2" id="KW-1185">Reference proteome</keyword>
<organism evidence="1 2">
    <name type="scientific">Gossypium stocksii</name>
    <dbReference type="NCBI Taxonomy" id="47602"/>
    <lineage>
        <taxon>Eukaryota</taxon>
        <taxon>Viridiplantae</taxon>
        <taxon>Streptophyta</taxon>
        <taxon>Embryophyta</taxon>
        <taxon>Tracheophyta</taxon>
        <taxon>Spermatophyta</taxon>
        <taxon>Magnoliopsida</taxon>
        <taxon>eudicotyledons</taxon>
        <taxon>Gunneridae</taxon>
        <taxon>Pentapetalae</taxon>
        <taxon>rosids</taxon>
        <taxon>malvids</taxon>
        <taxon>Malvales</taxon>
        <taxon>Malvaceae</taxon>
        <taxon>Malvoideae</taxon>
        <taxon>Gossypium</taxon>
    </lineage>
</organism>
<accession>A0A9D3UM76</accession>
<dbReference type="Proteomes" id="UP000828251">
    <property type="component" value="Unassembled WGS sequence"/>
</dbReference>